<reference evidence="5 6" key="1">
    <citation type="submission" date="2019-02" db="EMBL/GenBank/DDBJ databases">
        <authorList>
            <consortium name="Pathogen Informatics"/>
        </authorList>
    </citation>
    <scope>NUCLEOTIDE SEQUENCE [LARGE SCALE GENOMIC DNA]</scope>
    <source>
        <strain evidence="5 6">3012STDY6756503</strain>
    </source>
</reference>
<feature type="compositionally biased region" description="Basic and acidic residues" evidence="3">
    <location>
        <begin position="242"/>
        <end position="256"/>
    </location>
</feature>
<dbReference type="PANTHER" id="PTHR10434:SF55">
    <property type="entry name" value="POSSIBLE ACYLTRANSFERASE"/>
    <property type="match status" value="1"/>
</dbReference>
<dbReference type="PANTHER" id="PTHR10434">
    <property type="entry name" value="1-ACYL-SN-GLYCEROL-3-PHOSPHATE ACYLTRANSFERASE"/>
    <property type="match status" value="1"/>
</dbReference>
<dbReference type="Proteomes" id="UP000360750">
    <property type="component" value="Unassembled WGS sequence"/>
</dbReference>
<dbReference type="EMBL" id="CAACYD010000006">
    <property type="protein sequence ID" value="VFA88774.1"/>
    <property type="molecule type" value="Genomic_DNA"/>
</dbReference>
<gene>
    <name evidence="5" type="ORF">NCTC8139_02330</name>
</gene>
<feature type="region of interest" description="Disordered" evidence="3">
    <location>
        <begin position="242"/>
        <end position="278"/>
    </location>
</feature>
<dbReference type="SUPFAM" id="SSF69593">
    <property type="entry name" value="Glycerol-3-phosphate (1)-acyltransferase"/>
    <property type="match status" value="1"/>
</dbReference>
<evidence type="ECO:0000313" key="6">
    <source>
        <dbReference type="Proteomes" id="UP000360750"/>
    </source>
</evidence>
<feature type="compositionally biased region" description="Basic and acidic residues" evidence="3">
    <location>
        <begin position="264"/>
        <end position="278"/>
    </location>
</feature>
<comment type="caution">
    <text evidence="5">The sequence shown here is derived from an EMBL/GenBank/DDBJ whole genome shotgun (WGS) entry which is preliminary data.</text>
</comment>
<dbReference type="Pfam" id="PF01553">
    <property type="entry name" value="Acyltransferase"/>
    <property type="match status" value="1"/>
</dbReference>
<dbReference type="AlphaFoldDB" id="A0ABD7V3B2"/>
<dbReference type="InterPro" id="IPR002123">
    <property type="entry name" value="Plipid/glycerol_acylTrfase"/>
</dbReference>
<sequence>MYRALEIIAGGLVRAQGVDLRYTGIQNIPESGGAVLAINHTGYVDFIPVGLGARRAGRRARFLIKSEVMDLAIMRFLVRNTGTVPVDRSRGADAYRVAVARLRQGQLVAVYPEATISRSFELKEFKSGAVRMASEAGVPVIPVIVWGSQRQWTKGGRRNMGRSRIPVHVRFGLPMTVDTDRSPEQETQRLRETMNAMLLEVQDAYGPHPAGEFWVPARLGGSAPTPQEAAVIETEEALRKAEARTRRAEARARKAEVAASKAKAAGEAEATARDRGRR</sequence>
<dbReference type="CDD" id="cd07989">
    <property type="entry name" value="LPLAT_AGPAT-like"/>
    <property type="match status" value="1"/>
</dbReference>
<keyword evidence="2 5" id="KW-0012">Acyltransferase</keyword>
<evidence type="ECO:0000259" key="4">
    <source>
        <dbReference type="SMART" id="SM00563"/>
    </source>
</evidence>
<accession>A0ABD7V3B2</accession>
<feature type="domain" description="Phospholipid/glycerol acyltransferase" evidence="4">
    <location>
        <begin position="34"/>
        <end position="148"/>
    </location>
</feature>
<name>A0ABD7V3B2_9ACTN</name>
<dbReference type="SMART" id="SM00563">
    <property type="entry name" value="PlsC"/>
    <property type="match status" value="1"/>
</dbReference>
<evidence type="ECO:0000313" key="5">
    <source>
        <dbReference type="EMBL" id="VFA88774.1"/>
    </source>
</evidence>
<keyword evidence="1" id="KW-0808">Transferase</keyword>
<organism evidence="5 6">
    <name type="scientific">Gordonia paraffinivorans</name>
    <dbReference type="NCBI Taxonomy" id="175628"/>
    <lineage>
        <taxon>Bacteria</taxon>
        <taxon>Bacillati</taxon>
        <taxon>Actinomycetota</taxon>
        <taxon>Actinomycetes</taxon>
        <taxon>Mycobacteriales</taxon>
        <taxon>Gordoniaceae</taxon>
        <taxon>Gordonia</taxon>
    </lineage>
</organism>
<proteinExistence type="predicted"/>
<protein>
    <submittedName>
        <fullName evidence="5">2-acyl-glycerophospho-ethanolamine acyltransferase</fullName>
    </submittedName>
</protein>
<evidence type="ECO:0000256" key="3">
    <source>
        <dbReference type="SAM" id="MobiDB-lite"/>
    </source>
</evidence>
<dbReference type="GO" id="GO:0016746">
    <property type="term" value="F:acyltransferase activity"/>
    <property type="evidence" value="ECO:0007669"/>
    <property type="project" value="UniProtKB-KW"/>
</dbReference>
<evidence type="ECO:0000256" key="1">
    <source>
        <dbReference type="ARBA" id="ARBA00022679"/>
    </source>
</evidence>
<evidence type="ECO:0000256" key="2">
    <source>
        <dbReference type="ARBA" id="ARBA00023315"/>
    </source>
</evidence>